<protein>
    <recommendedName>
        <fullName evidence="4">Sortase</fullName>
    </recommendedName>
</protein>
<name>A0ABX0SFB8_9ACTN</name>
<evidence type="ECO:0000256" key="1">
    <source>
        <dbReference type="ARBA" id="ARBA00022801"/>
    </source>
</evidence>
<comment type="caution">
    <text evidence="2">The sequence shown here is derived from an EMBL/GenBank/DDBJ whole genome shotgun (WGS) entry which is preliminary data.</text>
</comment>
<proteinExistence type="predicted"/>
<organism evidence="2 3">
    <name type="scientific">Brooklawnia cerclae</name>
    <dbReference type="NCBI Taxonomy" id="349934"/>
    <lineage>
        <taxon>Bacteria</taxon>
        <taxon>Bacillati</taxon>
        <taxon>Actinomycetota</taxon>
        <taxon>Actinomycetes</taxon>
        <taxon>Propionibacteriales</taxon>
        <taxon>Propionibacteriaceae</taxon>
        <taxon>Brooklawnia</taxon>
    </lineage>
</organism>
<keyword evidence="1" id="KW-0378">Hydrolase</keyword>
<dbReference type="EMBL" id="JAAMOZ010000001">
    <property type="protein sequence ID" value="NIH56594.1"/>
    <property type="molecule type" value="Genomic_DNA"/>
</dbReference>
<dbReference type="InterPro" id="IPR023365">
    <property type="entry name" value="Sortase_dom-sf"/>
</dbReference>
<evidence type="ECO:0000313" key="3">
    <source>
        <dbReference type="Proteomes" id="UP000749311"/>
    </source>
</evidence>
<evidence type="ECO:0000313" key="2">
    <source>
        <dbReference type="EMBL" id="NIH56594.1"/>
    </source>
</evidence>
<dbReference type="Proteomes" id="UP000749311">
    <property type="component" value="Unassembled WGS sequence"/>
</dbReference>
<reference evidence="2 3" key="1">
    <citation type="submission" date="2020-02" db="EMBL/GenBank/DDBJ databases">
        <title>Sequencing the genomes of 1000 actinobacteria strains.</title>
        <authorList>
            <person name="Klenk H.-P."/>
        </authorList>
    </citation>
    <scope>NUCLEOTIDE SEQUENCE [LARGE SCALE GENOMIC DNA]</scope>
    <source>
        <strain evidence="2 3">DSM 19609</strain>
    </source>
</reference>
<sequence>MRSIEVVEPSDISGLVVVPGEDLVSLVTCTPLGINTHRLIVEGERIADPDEDRHLLPSLPARGANSPALSCICRAIVQFDSEHDIHGVKTAPCLGAV</sequence>
<gene>
    <name evidence="2" type="ORF">FB473_001239</name>
</gene>
<dbReference type="InterPro" id="IPR005754">
    <property type="entry name" value="Sortase"/>
</dbReference>
<dbReference type="NCBIfam" id="TIGR01076">
    <property type="entry name" value="sortase_fam"/>
    <property type="match status" value="1"/>
</dbReference>
<keyword evidence="3" id="KW-1185">Reference proteome</keyword>
<dbReference type="Gene3D" id="2.40.260.10">
    <property type="entry name" value="Sortase"/>
    <property type="match status" value="1"/>
</dbReference>
<evidence type="ECO:0008006" key="4">
    <source>
        <dbReference type="Google" id="ProtNLM"/>
    </source>
</evidence>
<accession>A0ABX0SFB8</accession>
<dbReference type="SUPFAM" id="SSF63817">
    <property type="entry name" value="Sortase"/>
    <property type="match status" value="1"/>
</dbReference>